<name>A0AAE2SF04_9BACT</name>
<comment type="caution">
    <text evidence="2">The sequence shown here is derived from an EMBL/GenBank/DDBJ whole genome shotgun (WGS) entry which is preliminary data.</text>
</comment>
<dbReference type="Proteomes" id="UP000634206">
    <property type="component" value="Unassembled WGS sequence"/>
</dbReference>
<dbReference type="AlphaFoldDB" id="A0AAE2SF04"/>
<evidence type="ECO:0000259" key="1">
    <source>
        <dbReference type="Pfam" id="PF13320"/>
    </source>
</evidence>
<dbReference type="EMBL" id="JAENIG010000008">
    <property type="protein sequence ID" value="MBK1855782.1"/>
    <property type="molecule type" value="Genomic_DNA"/>
</dbReference>
<dbReference type="Pfam" id="PF13320">
    <property type="entry name" value="GH123_cat"/>
    <property type="match status" value="1"/>
</dbReference>
<protein>
    <submittedName>
        <fullName evidence="2">DUF4091 domain-containing protein</fullName>
    </submittedName>
</protein>
<evidence type="ECO:0000313" key="3">
    <source>
        <dbReference type="Proteomes" id="UP000634206"/>
    </source>
</evidence>
<organism evidence="2 3">
    <name type="scientific">Oceaniferula flava</name>
    <dbReference type="NCBI Taxonomy" id="2800421"/>
    <lineage>
        <taxon>Bacteria</taxon>
        <taxon>Pseudomonadati</taxon>
        <taxon>Verrucomicrobiota</taxon>
        <taxon>Verrucomicrobiia</taxon>
        <taxon>Verrucomicrobiales</taxon>
        <taxon>Verrucomicrobiaceae</taxon>
        <taxon>Oceaniferula</taxon>
    </lineage>
</organism>
<gene>
    <name evidence="2" type="ORF">JIN83_12485</name>
</gene>
<proteinExistence type="predicted"/>
<reference evidence="2" key="1">
    <citation type="submission" date="2021-01" db="EMBL/GenBank/DDBJ databases">
        <title>Modified the classification status of verrucomicrobia.</title>
        <authorList>
            <person name="Feng X."/>
        </authorList>
    </citation>
    <scope>NUCLEOTIDE SEQUENCE</scope>
    <source>
        <strain evidence="2">5K15</strain>
    </source>
</reference>
<feature type="domain" description="Glycoside hydrolase 123 catalytic" evidence="1">
    <location>
        <begin position="458"/>
        <end position="557"/>
    </location>
</feature>
<keyword evidence="3" id="KW-1185">Reference proteome</keyword>
<evidence type="ECO:0000313" key="2">
    <source>
        <dbReference type="EMBL" id="MBK1855782.1"/>
    </source>
</evidence>
<dbReference type="RefSeq" id="WP_309490394.1">
    <property type="nucleotide sequence ID" value="NZ_JAENIG010000008.1"/>
</dbReference>
<accession>A0AAE2SF04</accession>
<dbReference type="InterPro" id="IPR025150">
    <property type="entry name" value="GH123_cat"/>
</dbReference>
<sequence>MTHQSPLFPTRCGIFFLMMICGLAWSPVMGAKVWTASAMSRVKIDQPIPKTTSAAINLHACRNEWESAQVIVTDTVDRLTELSFEIGNFRGPNGATLPAPTVYQQYDVRIRQSSPQAPLSSGLYPDALVPMSPGDNPNVSSFHGLQGQANLRWWIDFRIPTQQQPGEYVGVIDFIVKTTGESIGSATITVNVSPETLPQKPTLKSYFGLEEHRVAQIHGLDREADGLKLTKVMDRYYQLLIQSRVQPGIIFASSPPLGPNNKIVWDTPASESLPAPAAVIDQYFSNAGKLNCLHLPMWADYPFSKPLGKDRDQAVAYLADLAKRCRAIAPDADLLFSVGQIDEPNSANAYKLVRQWSAFVHEAALFAATPIQMFVTEQPEPEEREWGTLVGSVDVWSPQVMLVWEDLESNMGNQMIRKRIQAGDQVWCYPALAQFRDRWQKEVGATDMLHSAYPPVWLTDYPAVNYRILPWLCASEKLTGVHYWNTIAWPEATDPWQDAGSFLIDNKTFNGDGLLIYPPAPSRLVGAEKAAAMQPSPSIRLKWIRDGMEDYEHLQLLQKHHPELARSVLSTIARGFADWETEPEAIARARRIITQHLAEHPP</sequence>